<protein>
    <submittedName>
        <fullName evidence="4">Tfp pilus assembly protein PilF</fullName>
    </submittedName>
</protein>
<dbReference type="Proteomes" id="UP000247922">
    <property type="component" value="Unassembled WGS sequence"/>
</dbReference>
<evidence type="ECO:0000256" key="1">
    <source>
        <dbReference type="ARBA" id="ARBA00022737"/>
    </source>
</evidence>
<evidence type="ECO:0000256" key="3">
    <source>
        <dbReference type="PROSITE-ProRule" id="PRU00339"/>
    </source>
</evidence>
<evidence type="ECO:0000313" key="4">
    <source>
        <dbReference type="EMBL" id="PXW91732.1"/>
    </source>
</evidence>
<gene>
    <name evidence="4" type="ORF">DES38_104165</name>
</gene>
<comment type="caution">
    <text evidence="4">The sequence shown here is derived from an EMBL/GenBank/DDBJ whole genome shotgun (WGS) entry which is preliminary data.</text>
</comment>
<dbReference type="PANTHER" id="PTHR45586">
    <property type="entry name" value="TPR REPEAT-CONTAINING PROTEIN PA4667"/>
    <property type="match status" value="1"/>
</dbReference>
<dbReference type="PANTHER" id="PTHR45586:SF15">
    <property type="entry name" value="TPR REPEAT-CONTAINING PROTEIN YPIA"/>
    <property type="match status" value="1"/>
</dbReference>
<dbReference type="OrthoDB" id="2080803at2"/>
<dbReference type="SUPFAM" id="SSF48452">
    <property type="entry name" value="TPR-like"/>
    <property type="match status" value="2"/>
</dbReference>
<dbReference type="InterPro" id="IPR051012">
    <property type="entry name" value="CellSynth/LPSAsmb/PSIAsmb"/>
</dbReference>
<dbReference type="EMBL" id="QJJR01000004">
    <property type="protein sequence ID" value="PXW91732.1"/>
    <property type="molecule type" value="Genomic_DNA"/>
</dbReference>
<evidence type="ECO:0000313" key="5">
    <source>
        <dbReference type="Proteomes" id="UP000247922"/>
    </source>
</evidence>
<dbReference type="InterPro" id="IPR019734">
    <property type="entry name" value="TPR_rpt"/>
</dbReference>
<evidence type="ECO:0000256" key="2">
    <source>
        <dbReference type="ARBA" id="ARBA00022803"/>
    </source>
</evidence>
<keyword evidence="1" id="KW-0677">Repeat</keyword>
<dbReference type="Pfam" id="PF13429">
    <property type="entry name" value="TPR_15"/>
    <property type="match status" value="1"/>
</dbReference>
<proteinExistence type="predicted"/>
<name>A0A2V3WCD8_9BACI</name>
<dbReference type="RefSeq" id="WP_110251030.1">
    <property type="nucleotide sequence ID" value="NZ_QJJR01000004.1"/>
</dbReference>
<keyword evidence="2 3" id="KW-0802">TPR repeat</keyword>
<accession>A0A2V3WCD8</accession>
<reference evidence="4 5" key="1">
    <citation type="submission" date="2018-05" db="EMBL/GenBank/DDBJ databases">
        <title>Genomic Encyclopedia of Type Strains, Phase IV (KMG-IV): sequencing the most valuable type-strain genomes for metagenomic binning, comparative biology and taxonomic classification.</title>
        <authorList>
            <person name="Goeker M."/>
        </authorList>
    </citation>
    <scope>NUCLEOTIDE SEQUENCE [LARGE SCALE GENOMIC DNA]</scope>
    <source>
        <strain evidence="4 5">DSM 22440</strain>
    </source>
</reference>
<dbReference type="Pfam" id="PF13432">
    <property type="entry name" value="TPR_16"/>
    <property type="match status" value="1"/>
</dbReference>
<feature type="repeat" description="TPR" evidence="3">
    <location>
        <begin position="170"/>
        <end position="203"/>
    </location>
</feature>
<dbReference type="AlphaFoldDB" id="A0A2V3WCD8"/>
<dbReference type="PROSITE" id="PS50005">
    <property type="entry name" value="TPR"/>
    <property type="match status" value="1"/>
</dbReference>
<sequence length="420" mass="48528">MEDVYQAIQMIEENKTEEALLLLDQIKPKANDDELFVISDLYVQLGFLKEAKAILMDLSLRFPSETELKWVLSEVCIDLEEDQEALDLLAEIDPEDDYYLPSLLTAADLYQAQGLFEVAERKLLEAKRLAPHEILIDFARAELAFSTGDYQKALVHYQKVKQEKDQIADVAIDLRLAETYANVGEFEHALEHYQTVYTDDPEHLFRYGFVGFQSHRYDIAIKAWETLIDLDPEYASVYPYLADAYEEEGLIKEAYAISKKGLEFDPLNKELLLTIAALARRTGEAENSYQYAREAVAVDPGYKEAVLFLIENYREDGDEEAIIELLTHILEQGEAEGYYKWELAKAYEAEENYPKAFRYYSEAYPDFKEDADFLKAYGYFLIEEGHQKEATHVLAEYLALEPTDTEVEQYLDRLNDQLDS</sequence>
<dbReference type="Gene3D" id="1.25.40.10">
    <property type="entry name" value="Tetratricopeptide repeat domain"/>
    <property type="match status" value="1"/>
</dbReference>
<organism evidence="4 5">
    <name type="scientific">Streptohalobacillus salinus</name>
    <dbReference type="NCBI Taxonomy" id="621096"/>
    <lineage>
        <taxon>Bacteria</taxon>
        <taxon>Bacillati</taxon>
        <taxon>Bacillota</taxon>
        <taxon>Bacilli</taxon>
        <taxon>Bacillales</taxon>
        <taxon>Bacillaceae</taxon>
        <taxon>Streptohalobacillus</taxon>
    </lineage>
</organism>
<dbReference type="InterPro" id="IPR011990">
    <property type="entry name" value="TPR-like_helical_dom_sf"/>
</dbReference>
<keyword evidence="5" id="KW-1185">Reference proteome</keyword>